<feature type="transmembrane region" description="Helical" evidence="3">
    <location>
        <begin position="618"/>
        <end position="638"/>
    </location>
</feature>
<keyword evidence="3" id="KW-0812">Transmembrane</keyword>
<dbReference type="Proteomes" id="UP000248012">
    <property type="component" value="Unassembled WGS sequence"/>
</dbReference>
<name>A0A2V4MMF3_9RHOB</name>
<dbReference type="GO" id="GO:0005886">
    <property type="term" value="C:plasma membrane"/>
    <property type="evidence" value="ECO:0007669"/>
    <property type="project" value="TreeGrafter"/>
</dbReference>
<feature type="transmembrane region" description="Helical" evidence="3">
    <location>
        <begin position="287"/>
        <end position="307"/>
    </location>
</feature>
<proteinExistence type="predicted"/>
<feature type="compositionally biased region" description="Low complexity" evidence="2">
    <location>
        <begin position="110"/>
        <end position="123"/>
    </location>
</feature>
<feature type="coiled-coil region" evidence="1">
    <location>
        <begin position="452"/>
        <end position="550"/>
    </location>
</feature>
<evidence type="ECO:0000256" key="2">
    <source>
        <dbReference type="SAM" id="MobiDB-lite"/>
    </source>
</evidence>
<dbReference type="EMBL" id="QFVT01000004">
    <property type="protein sequence ID" value="PYC47881.1"/>
    <property type="molecule type" value="Genomic_DNA"/>
</dbReference>
<evidence type="ECO:0000313" key="4">
    <source>
        <dbReference type="EMBL" id="PYC47881.1"/>
    </source>
</evidence>
<keyword evidence="3" id="KW-1133">Transmembrane helix</keyword>
<feature type="compositionally biased region" description="Basic residues" evidence="2">
    <location>
        <begin position="1"/>
        <end position="14"/>
    </location>
</feature>
<dbReference type="PANTHER" id="PTHR32309:SF13">
    <property type="entry name" value="FERRIC ENTEROBACTIN TRANSPORT PROTEIN FEPE"/>
    <property type="match status" value="1"/>
</dbReference>
<comment type="caution">
    <text evidence="4">The sequence shown here is derived from an EMBL/GenBank/DDBJ whole genome shotgun (WGS) entry which is preliminary data.</text>
</comment>
<accession>A0A2V4MMF3</accession>
<gene>
    <name evidence="4" type="ORF">DI396_07255</name>
</gene>
<keyword evidence="3" id="KW-0472">Membrane</keyword>
<evidence type="ECO:0000256" key="1">
    <source>
        <dbReference type="SAM" id="Coils"/>
    </source>
</evidence>
<dbReference type="OrthoDB" id="7810642at2"/>
<feature type="region of interest" description="Disordered" evidence="2">
    <location>
        <begin position="205"/>
        <end position="233"/>
    </location>
</feature>
<dbReference type="AlphaFoldDB" id="A0A2V4MMF3"/>
<evidence type="ECO:0000313" key="5">
    <source>
        <dbReference type="Proteomes" id="UP000248012"/>
    </source>
</evidence>
<feature type="compositionally biased region" description="Polar residues" evidence="2">
    <location>
        <begin position="80"/>
        <end position="109"/>
    </location>
</feature>
<feature type="compositionally biased region" description="Basic and acidic residues" evidence="2">
    <location>
        <begin position="124"/>
        <end position="135"/>
    </location>
</feature>
<dbReference type="InterPro" id="IPR050445">
    <property type="entry name" value="Bact_polysacc_biosynth/exp"/>
</dbReference>
<dbReference type="RefSeq" id="WP_110795531.1">
    <property type="nucleotide sequence ID" value="NZ_KZ826483.1"/>
</dbReference>
<protein>
    <submittedName>
        <fullName evidence="4">Capsule biosynthesis protein</fullName>
    </submittedName>
</protein>
<dbReference type="GO" id="GO:0004713">
    <property type="term" value="F:protein tyrosine kinase activity"/>
    <property type="evidence" value="ECO:0007669"/>
    <property type="project" value="TreeGrafter"/>
</dbReference>
<reference evidence="4 5" key="1">
    <citation type="submission" date="2018-05" db="EMBL/GenBank/DDBJ databases">
        <title>Oceanovita maritima gen. nov., sp. nov., a marine bacterium in the family Rhodobacteraceae isolated from surface seawater of Lundu port Xiamen, China.</title>
        <authorList>
            <person name="Hetharua B.H."/>
            <person name="Min D."/>
            <person name="Liao H."/>
            <person name="Tian Y."/>
        </authorList>
    </citation>
    <scope>NUCLEOTIDE SEQUENCE [LARGE SCALE GENOMIC DNA]</scope>
    <source>
        <strain evidence="4 5">FSX-11</strain>
    </source>
</reference>
<sequence length="644" mass="69133">MTTKPKARKFRIRRAAPLTTGHSAPHPVDYAAAPPQTGQEGAHSAEPATPLSAPPRPQGMGHPRAQTAAEDTAQTTSQASMQNPAASNTAPIANDANTAAPQPSAKSGTAAQAAAAQNAPAAEQDGKASAAREGDLASAREQNVSLDIDEIRKEGLTGRQLRMARRVAQKNGLAPTSDFDAVRLLRAKGIDPFQRANMLELVVPQDGSHPDAQGPLPGMGDDGGGVPPAGAAGLPATQPARNHLPQAMSPGQNLPTADMSPADRRALEIAQIQRDLAKRRRRKSALLLARLSAFVFLPTLLAGYYFFAVATPMYSAKSEFLILQADNQGGGGLGGLLSGTQFATSQDSIAVQSYLQSKDAMLRLDGDVQFRGHFQQGFIDPIQRLDPDASIEDAYKIFKKNIKIGYDPTEGVLRMEVTASEPDVAATFSEHLIRYAEERVDDLSRRKREDGMATAAESLTRAKEERRAAQAALVQLQEGTFIDPEGIITALRGQINNVEIQLQEKELQLAAMLDNARPNSAKVEGARGDVRRLQALLDELRRKMTDATTGESSLAEKAAQIQMAQADLATADLFLQSALQNEKQTALEANRQVRYLTTSVRPVPPEDPSYPKGFENTVLAFLIFSGIYLMVSLTSSILREQVSS</sequence>
<evidence type="ECO:0000256" key="3">
    <source>
        <dbReference type="SAM" id="Phobius"/>
    </source>
</evidence>
<feature type="region of interest" description="Disordered" evidence="2">
    <location>
        <begin position="1"/>
        <end position="142"/>
    </location>
</feature>
<organism evidence="4 5">
    <name type="scientific">Litorivita pollutaquae</name>
    <dbReference type="NCBI Taxonomy" id="2200892"/>
    <lineage>
        <taxon>Bacteria</taxon>
        <taxon>Pseudomonadati</taxon>
        <taxon>Pseudomonadota</taxon>
        <taxon>Alphaproteobacteria</taxon>
        <taxon>Rhodobacterales</taxon>
        <taxon>Paracoccaceae</taxon>
        <taxon>Litorivita</taxon>
    </lineage>
</organism>
<keyword evidence="1" id="KW-0175">Coiled coil</keyword>
<dbReference type="PANTHER" id="PTHR32309">
    <property type="entry name" value="TYROSINE-PROTEIN KINASE"/>
    <property type="match status" value="1"/>
</dbReference>
<feature type="compositionally biased region" description="Low complexity" evidence="2">
    <location>
        <begin position="65"/>
        <end position="79"/>
    </location>
</feature>
<keyword evidence="5" id="KW-1185">Reference proteome</keyword>